<proteinExistence type="predicted"/>
<reference evidence="6 7" key="1">
    <citation type="submission" date="2021-05" db="EMBL/GenBank/DDBJ databases">
        <title>Complete genome of Nocardioides aquaticus KCTC 9944T isolated from meromictic and hypersaline Ekho Lake, Antarctica.</title>
        <authorList>
            <person name="Hwang K."/>
            <person name="Kim K.M."/>
            <person name="Choe H."/>
        </authorList>
    </citation>
    <scope>NUCLEOTIDE SEQUENCE [LARGE SCALE GENOMIC DNA]</scope>
    <source>
        <strain evidence="6 7">KCTC 9944</strain>
    </source>
</reference>
<name>A0ABX8EIR2_9ACTN</name>
<sequence>MTSTTPDVPATSSRAARSALLGAVFLMATSAIGPGFITQTATYTVSLGAAFACAIAISLLVDVAVQMNVWRVIGVSGRRAQELGNDVLPGVGWVLALLVVSGGFVFNIGNVAGSGLGTQAMLGVEPRVGGAVSAALAVAVFLSHRAGVALDRVVVVLGLLMIVATGAVAVTSAPPVGDVLRQTVAPDTFDVVAVTTIIGGTVGGYITYAGAHRMLASGRTGPEHAGAVARSSVVSILVTGAMRVLLFLAILGVVAGGAELSTDDPAGSAFEAAAGAAGLRVFGLVLWAAALTSIIGAAYTSVSFLTTDRTSERRRSLLTVVFIVLSAGVFVVVEQAPTTLLVFAGTFNGLILPLGFGVLLYVAWRRRDLLRGYRYPRWLLLAGVLAWLLTLYLGYQALVSLGDL</sequence>
<feature type="transmembrane region" description="Helical" evidence="5">
    <location>
        <begin position="43"/>
        <end position="65"/>
    </location>
</feature>
<evidence type="ECO:0000313" key="6">
    <source>
        <dbReference type="EMBL" id="QVT79501.1"/>
    </source>
</evidence>
<evidence type="ECO:0000256" key="3">
    <source>
        <dbReference type="ARBA" id="ARBA00022989"/>
    </source>
</evidence>
<accession>A0ABX8EIR2</accession>
<dbReference type="PANTHER" id="PTHR11706:SF2">
    <property type="entry name" value="TRANSPORTER PROTEIN"/>
    <property type="match status" value="1"/>
</dbReference>
<feature type="transmembrane region" description="Helical" evidence="5">
    <location>
        <begin position="339"/>
        <end position="363"/>
    </location>
</feature>
<keyword evidence="3 5" id="KW-1133">Transmembrane helix</keyword>
<dbReference type="RefSeq" id="WP_214058946.1">
    <property type="nucleotide sequence ID" value="NZ_BAAAHS010000293.1"/>
</dbReference>
<dbReference type="PANTHER" id="PTHR11706">
    <property type="entry name" value="SOLUTE CARRIER PROTEIN FAMILY 11 MEMBER"/>
    <property type="match status" value="1"/>
</dbReference>
<evidence type="ECO:0008006" key="8">
    <source>
        <dbReference type="Google" id="ProtNLM"/>
    </source>
</evidence>
<dbReference type="InterPro" id="IPR001046">
    <property type="entry name" value="NRAMP_fam"/>
</dbReference>
<dbReference type="Proteomes" id="UP000679307">
    <property type="component" value="Chromosome"/>
</dbReference>
<feature type="transmembrane region" description="Helical" evidence="5">
    <location>
        <begin position="375"/>
        <end position="395"/>
    </location>
</feature>
<keyword evidence="7" id="KW-1185">Reference proteome</keyword>
<dbReference type="Pfam" id="PF01566">
    <property type="entry name" value="Nramp"/>
    <property type="match status" value="1"/>
</dbReference>
<feature type="transmembrane region" description="Helical" evidence="5">
    <location>
        <begin position="19"/>
        <end position="37"/>
    </location>
</feature>
<evidence type="ECO:0000313" key="7">
    <source>
        <dbReference type="Proteomes" id="UP000679307"/>
    </source>
</evidence>
<comment type="subcellular location">
    <subcellularLocation>
        <location evidence="1">Membrane</location>
        <topology evidence="1">Multi-pass membrane protein</topology>
    </subcellularLocation>
</comment>
<feature type="transmembrane region" description="Helical" evidence="5">
    <location>
        <begin position="317"/>
        <end position="333"/>
    </location>
</feature>
<evidence type="ECO:0000256" key="5">
    <source>
        <dbReference type="SAM" id="Phobius"/>
    </source>
</evidence>
<evidence type="ECO:0000256" key="2">
    <source>
        <dbReference type="ARBA" id="ARBA00022692"/>
    </source>
</evidence>
<feature type="transmembrane region" description="Helical" evidence="5">
    <location>
        <begin position="232"/>
        <end position="255"/>
    </location>
</feature>
<dbReference type="EMBL" id="CP075371">
    <property type="protein sequence ID" value="QVT79501.1"/>
    <property type="molecule type" value="Genomic_DNA"/>
</dbReference>
<keyword evidence="2 5" id="KW-0812">Transmembrane</keyword>
<feature type="transmembrane region" description="Helical" evidence="5">
    <location>
        <begin position="284"/>
        <end position="305"/>
    </location>
</feature>
<gene>
    <name evidence="6" type="ORF">ENKNEFLB_01883</name>
</gene>
<feature type="transmembrane region" description="Helical" evidence="5">
    <location>
        <begin position="128"/>
        <end position="146"/>
    </location>
</feature>
<keyword evidence="4 5" id="KW-0472">Membrane</keyword>
<protein>
    <recommendedName>
        <fullName evidence="8">Divalent metal cation transporter</fullName>
    </recommendedName>
</protein>
<organism evidence="6 7">
    <name type="scientific">Nocardioides aquaticus</name>
    <dbReference type="NCBI Taxonomy" id="160826"/>
    <lineage>
        <taxon>Bacteria</taxon>
        <taxon>Bacillati</taxon>
        <taxon>Actinomycetota</taxon>
        <taxon>Actinomycetes</taxon>
        <taxon>Propionibacteriales</taxon>
        <taxon>Nocardioidaceae</taxon>
        <taxon>Nocardioides</taxon>
    </lineage>
</organism>
<feature type="transmembrane region" description="Helical" evidence="5">
    <location>
        <begin position="86"/>
        <end position="108"/>
    </location>
</feature>
<evidence type="ECO:0000256" key="4">
    <source>
        <dbReference type="ARBA" id="ARBA00023136"/>
    </source>
</evidence>
<evidence type="ECO:0000256" key="1">
    <source>
        <dbReference type="ARBA" id="ARBA00004141"/>
    </source>
</evidence>
<feature type="transmembrane region" description="Helical" evidence="5">
    <location>
        <begin position="153"/>
        <end position="171"/>
    </location>
</feature>
<feature type="transmembrane region" description="Helical" evidence="5">
    <location>
        <begin position="191"/>
        <end position="211"/>
    </location>
</feature>